<sequence>MAKELNSVIVVPARRHSTRLPEKMLLAETGKPLIVHTVQSAALNSKTKSIIVATDDQEIFDAVQRFGAIAEMTSADHASGTDRVAEVAQRHPEFEVVVNLQGDEPEISADAIDLAISILEANPNAVVATLATPIRSERLLEDPACVKVVVDGSGQAMYFSRSPIPHARTWSDELLDGPQANFLQHVGLYAYRRDFLLNFPELPPCPTEKLESLEQLRVLSAGYPIHVGLIDEPVVGIDTREDYELFVRKWVNG</sequence>
<dbReference type="GO" id="GO:0016020">
    <property type="term" value="C:membrane"/>
    <property type="evidence" value="ECO:0007669"/>
    <property type="project" value="UniProtKB-SubCell"/>
</dbReference>
<keyword evidence="4 5" id="KW-0448">Lipopolysaccharide biosynthesis</keyword>
<dbReference type="Gene3D" id="3.90.550.10">
    <property type="entry name" value="Spore Coat Polysaccharide Biosynthesis Protein SpsA, Chain A"/>
    <property type="match status" value="1"/>
</dbReference>
<evidence type="ECO:0000256" key="4">
    <source>
        <dbReference type="ARBA" id="ARBA00022985"/>
    </source>
</evidence>
<dbReference type="NCBIfam" id="NF003952">
    <property type="entry name" value="PRK05450.1-5"/>
    <property type="match status" value="1"/>
</dbReference>
<comment type="subcellular location">
    <subcellularLocation>
        <location evidence="5">Cytoplasm</location>
    </subcellularLocation>
    <subcellularLocation>
        <location evidence="1">Membrane</location>
    </subcellularLocation>
</comment>
<dbReference type="FunFam" id="3.90.550.10:FF:000011">
    <property type="entry name" value="3-deoxy-manno-octulosonate cytidylyltransferase"/>
    <property type="match status" value="1"/>
</dbReference>
<keyword evidence="2 5" id="KW-0808">Transferase</keyword>
<evidence type="ECO:0000256" key="3">
    <source>
        <dbReference type="ARBA" id="ARBA00022695"/>
    </source>
</evidence>
<dbReference type="GO" id="GO:0008690">
    <property type="term" value="F:3-deoxy-manno-octulosonate cytidylyltransferase activity"/>
    <property type="evidence" value="ECO:0007669"/>
    <property type="project" value="UniProtKB-UniRule"/>
</dbReference>
<comment type="function">
    <text evidence="5">Activates KDO (a required 8-carbon sugar) for incorporation into bacterial lipopolysaccharide in Gram-negative bacteria.</text>
</comment>
<dbReference type="InterPro" id="IPR029044">
    <property type="entry name" value="Nucleotide-diphossugar_trans"/>
</dbReference>
<dbReference type="GO" id="GO:0005829">
    <property type="term" value="C:cytosol"/>
    <property type="evidence" value="ECO:0007669"/>
    <property type="project" value="TreeGrafter"/>
</dbReference>
<dbReference type="InterPro" id="IPR004528">
    <property type="entry name" value="KdsB"/>
</dbReference>
<dbReference type="CDD" id="cd02517">
    <property type="entry name" value="CMP-KDO-Synthetase"/>
    <property type="match status" value="1"/>
</dbReference>
<dbReference type="EC" id="2.7.7.38" evidence="5"/>
<dbReference type="AlphaFoldDB" id="A0A5B9P7Q4"/>
<organism evidence="6 7">
    <name type="scientific">Mariniblastus fucicola</name>
    <dbReference type="NCBI Taxonomy" id="980251"/>
    <lineage>
        <taxon>Bacteria</taxon>
        <taxon>Pseudomonadati</taxon>
        <taxon>Planctomycetota</taxon>
        <taxon>Planctomycetia</taxon>
        <taxon>Pirellulales</taxon>
        <taxon>Pirellulaceae</taxon>
        <taxon>Mariniblastus</taxon>
    </lineage>
</organism>
<evidence type="ECO:0000313" key="7">
    <source>
        <dbReference type="Proteomes" id="UP000322214"/>
    </source>
</evidence>
<evidence type="ECO:0000313" key="6">
    <source>
        <dbReference type="EMBL" id="QEG20626.1"/>
    </source>
</evidence>
<evidence type="ECO:0000256" key="5">
    <source>
        <dbReference type="HAMAP-Rule" id="MF_00057"/>
    </source>
</evidence>
<protein>
    <recommendedName>
        <fullName evidence="5">3-deoxy-manno-octulosonate cytidylyltransferase</fullName>
        <ecNumber evidence="5">2.7.7.38</ecNumber>
    </recommendedName>
    <alternativeName>
        <fullName evidence="5">CMP-2-keto-3-deoxyoctulosonic acid synthase</fullName>
        <shortName evidence="5">CKS</shortName>
        <shortName evidence="5">CMP-KDO synthase</shortName>
    </alternativeName>
</protein>
<keyword evidence="5" id="KW-0963">Cytoplasm</keyword>
<dbReference type="PANTHER" id="PTHR42866:SF2">
    <property type="entry name" value="3-DEOXY-MANNO-OCTULOSONATE CYTIDYLYLTRANSFERASE, MITOCHONDRIAL"/>
    <property type="match status" value="1"/>
</dbReference>
<reference evidence="6 7" key="1">
    <citation type="submission" date="2019-08" db="EMBL/GenBank/DDBJ databases">
        <title>Deep-cultivation of Planctomycetes and their phenomic and genomic characterization uncovers novel biology.</title>
        <authorList>
            <person name="Wiegand S."/>
            <person name="Jogler M."/>
            <person name="Boedeker C."/>
            <person name="Pinto D."/>
            <person name="Vollmers J."/>
            <person name="Rivas-Marin E."/>
            <person name="Kohn T."/>
            <person name="Peeters S.H."/>
            <person name="Heuer A."/>
            <person name="Rast P."/>
            <person name="Oberbeckmann S."/>
            <person name="Bunk B."/>
            <person name="Jeske O."/>
            <person name="Meyerdierks A."/>
            <person name="Storesund J.E."/>
            <person name="Kallscheuer N."/>
            <person name="Luecker S."/>
            <person name="Lage O.M."/>
            <person name="Pohl T."/>
            <person name="Merkel B.J."/>
            <person name="Hornburger P."/>
            <person name="Mueller R.-W."/>
            <person name="Bruemmer F."/>
            <person name="Labrenz M."/>
            <person name="Spormann A.M."/>
            <person name="Op den Camp H."/>
            <person name="Overmann J."/>
            <person name="Amann R."/>
            <person name="Jetten M.S.M."/>
            <person name="Mascher T."/>
            <person name="Medema M.H."/>
            <person name="Devos D.P."/>
            <person name="Kaster A.-K."/>
            <person name="Ovreas L."/>
            <person name="Rohde M."/>
            <person name="Galperin M.Y."/>
            <person name="Jogler C."/>
        </authorList>
    </citation>
    <scope>NUCLEOTIDE SEQUENCE [LARGE SCALE GENOMIC DNA]</scope>
    <source>
        <strain evidence="6 7">FC18</strain>
    </source>
</reference>
<keyword evidence="7" id="KW-1185">Reference proteome</keyword>
<gene>
    <name evidence="6" type="primary">kpsU</name>
    <name evidence="5" type="synonym">kdsB</name>
    <name evidence="6" type="ORF">MFFC18_04760</name>
</gene>
<dbReference type="Proteomes" id="UP000322214">
    <property type="component" value="Chromosome"/>
</dbReference>
<dbReference type="PANTHER" id="PTHR42866">
    <property type="entry name" value="3-DEOXY-MANNO-OCTULOSONATE CYTIDYLYLTRANSFERASE"/>
    <property type="match status" value="1"/>
</dbReference>
<dbReference type="UniPathway" id="UPA00358">
    <property type="reaction ID" value="UER00476"/>
</dbReference>
<dbReference type="KEGG" id="mff:MFFC18_04760"/>
<evidence type="ECO:0000256" key="2">
    <source>
        <dbReference type="ARBA" id="ARBA00022679"/>
    </source>
</evidence>
<dbReference type="InterPro" id="IPR003329">
    <property type="entry name" value="Cytidylyl_trans"/>
</dbReference>
<comment type="catalytic activity">
    <reaction evidence="5">
        <text>3-deoxy-alpha-D-manno-oct-2-ulosonate + CTP = CMP-3-deoxy-beta-D-manno-octulosonate + diphosphate</text>
        <dbReference type="Rhea" id="RHEA:23448"/>
        <dbReference type="ChEBI" id="CHEBI:33019"/>
        <dbReference type="ChEBI" id="CHEBI:37563"/>
        <dbReference type="ChEBI" id="CHEBI:85986"/>
        <dbReference type="ChEBI" id="CHEBI:85987"/>
        <dbReference type="EC" id="2.7.7.38"/>
    </reaction>
</comment>
<dbReference type="Pfam" id="PF02348">
    <property type="entry name" value="CTP_transf_3"/>
    <property type="match status" value="1"/>
</dbReference>
<dbReference type="RefSeq" id="WP_075084763.1">
    <property type="nucleotide sequence ID" value="NZ_CP042912.1"/>
</dbReference>
<dbReference type="NCBIfam" id="TIGR00466">
    <property type="entry name" value="kdsB"/>
    <property type="match status" value="1"/>
</dbReference>
<dbReference type="HAMAP" id="MF_00057">
    <property type="entry name" value="KdsB"/>
    <property type="match status" value="1"/>
</dbReference>
<keyword evidence="3 5" id="KW-0548">Nucleotidyltransferase</keyword>
<accession>A0A5B9P7Q4</accession>
<dbReference type="OrthoDB" id="9815559at2"/>
<dbReference type="GO" id="GO:0009103">
    <property type="term" value="P:lipopolysaccharide biosynthetic process"/>
    <property type="evidence" value="ECO:0007669"/>
    <property type="project" value="UniProtKB-UniRule"/>
</dbReference>
<comment type="pathway">
    <text evidence="5">Nucleotide-sugar biosynthesis; CMP-3-deoxy-D-manno-octulosonate biosynthesis; CMP-3-deoxy-D-manno-octulosonate from 3-deoxy-D-manno-octulosonate and CTP: step 1/1.</text>
</comment>
<comment type="similarity">
    <text evidence="5">Belongs to the KdsB family.</text>
</comment>
<name>A0A5B9P7Q4_9BACT</name>
<evidence type="ECO:0000256" key="1">
    <source>
        <dbReference type="ARBA" id="ARBA00004370"/>
    </source>
</evidence>
<dbReference type="GO" id="GO:0033468">
    <property type="term" value="P:CMP-keto-3-deoxy-D-manno-octulosonic acid biosynthetic process"/>
    <property type="evidence" value="ECO:0007669"/>
    <property type="project" value="UniProtKB-UniRule"/>
</dbReference>
<dbReference type="SUPFAM" id="SSF53448">
    <property type="entry name" value="Nucleotide-diphospho-sugar transferases"/>
    <property type="match status" value="1"/>
</dbReference>
<dbReference type="STRING" id="980251.GCA_001642875_02339"/>
<dbReference type="EMBL" id="CP042912">
    <property type="protein sequence ID" value="QEG20626.1"/>
    <property type="molecule type" value="Genomic_DNA"/>
</dbReference>
<proteinExistence type="inferred from homology"/>